<gene>
    <name evidence="2" type="ORF">ACFQGB_06405</name>
</gene>
<organism evidence="2 3">
    <name type="scientific">Halorubellus litoreus</name>
    <dbReference type="NCBI Taxonomy" id="755308"/>
    <lineage>
        <taxon>Archaea</taxon>
        <taxon>Methanobacteriati</taxon>
        <taxon>Methanobacteriota</taxon>
        <taxon>Stenosarchaea group</taxon>
        <taxon>Halobacteria</taxon>
        <taxon>Halobacteriales</taxon>
        <taxon>Halorubellaceae</taxon>
        <taxon>Halorubellus</taxon>
    </lineage>
</organism>
<dbReference type="EMBL" id="JBHSXN010000001">
    <property type="protein sequence ID" value="MFC6952490.1"/>
    <property type="molecule type" value="Genomic_DNA"/>
</dbReference>
<dbReference type="SUPFAM" id="SSF51182">
    <property type="entry name" value="RmlC-like cupins"/>
    <property type="match status" value="1"/>
</dbReference>
<keyword evidence="3" id="KW-1185">Reference proteome</keyword>
<dbReference type="Gene3D" id="2.60.120.10">
    <property type="entry name" value="Jelly Rolls"/>
    <property type="match status" value="1"/>
</dbReference>
<dbReference type="InterPro" id="IPR011051">
    <property type="entry name" value="RmlC_Cupin_sf"/>
</dbReference>
<dbReference type="PANTHER" id="PTHR35848:SF9">
    <property type="entry name" value="SLL1358 PROTEIN"/>
    <property type="match status" value="1"/>
</dbReference>
<sequence>MKKVSVDELESRMGPGSVRASLAKPLGLANLGANHYELEPGESLAFGVHAHERQEEVFVVQEGAVTFETYPDRDAALAGPDGDDAETVVAQAGEVVRAAPGEYQRGRNDGDERAVVFAVGAPQDPGDLDLLRDCEPCGERTAHRIELTDDRDAILAVCEDCDGETARYT</sequence>
<keyword evidence="1" id="KW-0479">Metal-binding</keyword>
<name>A0ABD5VE89_9EURY</name>
<dbReference type="PANTHER" id="PTHR35848">
    <property type="entry name" value="OXALATE-BINDING PROTEIN"/>
    <property type="match status" value="1"/>
</dbReference>
<evidence type="ECO:0000313" key="2">
    <source>
        <dbReference type="EMBL" id="MFC6952490.1"/>
    </source>
</evidence>
<evidence type="ECO:0000313" key="3">
    <source>
        <dbReference type="Proteomes" id="UP001596395"/>
    </source>
</evidence>
<reference evidence="2 3" key="1">
    <citation type="journal article" date="2019" name="Int. J. Syst. Evol. Microbiol.">
        <title>The Global Catalogue of Microorganisms (GCM) 10K type strain sequencing project: providing services to taxonomists for standard genome sequencing and annotation.</title>
        <authorList>
            <consortium name="The Broad Institute Genomics Platform"/>
            <consortium name="The Broad Institute Genome Sequencing Center for Infectious Disease"/>
            <person name="Wu L."/>
            <person name="Ma J."/>
        </authorList>
    </citation>
    <scope>NUCLEOTIDE SEQUENCE [LARGE SCALE GENOMIC DNA]</scope>
    <source>
        <strain evidence="2 3">GX26</strain>
    </source>
</reference>
<dbReference type="CDD" id="cd02208">
    <property type="entry name" value="cupin_RmlC-like"/>
    <property type="match status" value="1"/>
</dbReference>
<dbReference type="RefSeq" id="WP_336349465.1">
    <property type="nucleotide sequence ID" value="NZ_JAZAQL010000001.1"/>
</dbReference>
<comment type="caution">
    <text evidence="2">The sequence shown here is derived from an EMBL/GenBank/DDBJ whole genome shotgun (WGS) entry which is preliminary data.</text>
</comment>
<dbReference type="InterPro" id="IPR051610">
    <property type="entry name" value="GPI/OXD"/>
</dbReference>
<accession>A0ABD5VE89</accession>
<dbReference type="AlphaFoldDB" id="A0ABD5VE89"/>
<protein>
    <submittedName>
        <fullName evidence="2">Cupin domain-containing protein</fullName>
    </submittedName>
</protein>
<dbReference type="GO" id="GO:0046872">
    <property type="term" value="F:metal ion binding"/>
    <property type="evidence" value="ECO:0007669"/>
    <property type="project" value="UniProtKB-KW"/>
</dbReference>
<dbReference type="InterPro" id="IPR014710">
    <property type="entry name" value="RmlC-like_jellyroll"/>
</dbReference>
<proteinExistence type="predicted"/>
<evidence type="ECO:0000256" key="1">
    <source>
        <dbReference type="ARBA" id="ARBA00022723"/>
    </source>
</evidence>
<dbReference type="Proteomes" id="UP001596395">
    <property type="component" value="Unassembled WGS sequence"/>
</dbReference>